<dbReference type="EMBL" id="LGAP01000004">
    <property type="protein sequence ID" value="KOF19960.1"/>
    <property type="molecule type" value="Genomic_DNA"/>
</dbReference>
<evidence type="ECO:0000313" key="3">
    <source>
        <dbReference type="Proteomes" id="UP000037425"/>
    </source>
</evidence>
<evidence type="ECO:0008006" key="4">
    <source>
        <dbReference type="Google" id="ProtNLM"/>
    </source>
</evidence>
<accession>A0A0L8BZG5</accession>
<feature type="signal peptide" evidence="1">
    <location>
        <begin position="1"/>
        <end position="19"/>
    </location>
</feature>
<comment type="caution">
    <text evidence="2">The sequence shown here is derived from an EMBL/GenBank/DDBJ whole genome shotgun (WGS) entry which is preliminary data.</text>
</comment>
<organism evidence="2 3">
    <name type="scientific">Ensifer adhaerens</name>
    <name type="common">Sinorhizobium morelense</name>
    <dbReference type="NCBI Taxonomy" id="106592"/>
    <lineage>
        <taxon>Bacteria</taxon>
        <taxon>Pseudomonadati</taxon>
        <taxon>Pseudomonadota</taxon>
        <taxon>Alphaproteobacteria</taxon>
        <taxon>Hyphomicrobiales</taxon>
        <taxon>Rhizobiaceae</taxon>
        <taxon>Sinorhizobium/Ensifer group</taxon>
        <taxon>Ensifer</taxon>
    </lineage>
</organism>
<sequence length="85" mass="9529">MRKIIIAAAVAITAAVSFAAPSQAGGVTIGFSNGHYGHGWSGQIGYVDGYYGGGYYEYRPYCFIKKVRRYDHYGNVYYERIRVCR</sequence>
<dbReference type="Proteomes" id="UP000037425">
    <property type="component" value="Unassembled WGS sequence"/>
</dbReference>
<keyword evidence="1" id="KW-0732">Signal</keyword>
<gene>
    <name evidence="2" type="ORF">AC244_11375</name>
</gene>
<reference evidence="3" key="1">
    <citation type="submission" date="2015-07" db="EMBL/GenBank/DDBJ databases">
        <title>Whole genome sequence of an Ensifer adhaerens strain isolated from a cave pool in the Wind Cave National Park.</title>
        <authorList>
            <person name="Eng W.W.H."/>
            <person name="Gan H.M."/>
            <person name="Barton H.A."/>
            <person name="Savka M.A."/>
        </authorList>
    </citation>
    <scope>NUCLEOTIDE SEQUENCE [LARGE SCALE GENOMIC DNA]</scope>
    <source>
        <strain evidence="3">SD006</strain>
    </source>
</reference>
<name>A0A0L8BZG5_ENSAD</name>
<dbReference type="RefSeq" id="WP_053248922.1">
    <property type="nucleotide sequence ID" value="NZ_LGAP01000004.1"/>
</dbReference>
<evidence type="ECO:0000313" key="2">
    <source>
        <dbReference type="EMBL" id="KOF19960.1"/>
    </source>
</evidence>
<evidence type="ECO:0000256" key="1">
    <source>
        <dbReference type="SAM" id="SignalP"/>
    </source>
</evidence>
<feature type="chain" id="PRO_5005581458" description="Sulfur globule protein" evidence="1">
    <location>
        <begin position="20"/>
        <end position="85"/>
    </location>
</feature>
<dbReference type="PATRIC" id="fig|106592.7.peg.5798"/>
<dbReference type="AlphaFoldDB" id="A0A0L8BZG5"/>
<protein>
    <recommendedName>
        <fullName evidence="4">Sulfur globule protein</fullName>
    </recommendedName>
</protein>
<proteinExistence type="predicted"/>